<proteinExistence type="predicted"/>
<evidence type="ECO:0000256" key="1">
    <source>
        <dbReference type="SAM" id="MobiDB-lite"/>
    </source>
</evidence>
<accession>A0AAW2IN96</accession>
<dbReference type="EMBL" id="JACGWJ010001277">
    <property type="protein sequence ID" value="KAL0283475.1"/>
    <property type="molecule type" value="Genomic_DNA"/>
</dbReference>
<feature type="region of interest" description="Disordered" evidence="1">
    <location>
        <begin position="1"/>
        <end position="33"/>
    </location>
</feature>
<reference evidence="2" key="2">
    <citation type="journal article" date="2024" name="Plant">
        <title>Genomic evolution and insights into agronomic trait innovations of Sesamum species.</title>
        <authorList>
            <person name="Miao H."/>
            <person name="Wang L."/>
            <person name="Qu L."/>
            <person name="Liu H."/>
            <person name="Sun Y."/>
            <person name="Le M."/>
            <person name="Wang Q."/>
            <person name="Wei S."/>
            <person name="Zheng Y."/>
            <person name="Lin W."/>
            <person name="Duan Y."/>
            <person name="Cao H."/>
            <person name="Xiong S."/>
            <person name="Wang X."/>
            <person name="Wei L."/>
            <person name="Li C."/>
            <person name="Ma Q."/>
            <person name="Ju M."/>
            <person name="Zhao R."/>
            <person name="Li G."/>
            <person name="Mu C."/>
            <person name="Tian Q."/>
            <person name="Mei H."/>
            <person name="Zhang T."/>
            <person name="Gao T."/>
            <person name="Zhang H."/>
        </authorList>
    </citation>
    <scope>NUCLEOTIDE SEQUENCE</scope>
    <source>
        <strain evidence="2">G02</strain>
    </source>
</reference>
<sequence>MRFQSSRPARAQWGPRSGFGLPKAMDDRKRAGTHSKWLNFGSEMGHDGASPVATSWSSERASRGYAARRVTPPVRKVRPFGSFGVPPAGPRPLIKHYIAHHSAGAIIPALMHRIPSELRSQACLGESSTRMGDPLGSPRVAPLFANLSSRLSSHQLFLFFFFFCSPTRYRSSMRFQSSRASSGSVGPTVRVWPPNAMDDRKWAGTHPKWLNFWQNGARGKPNATSWSSERASRGYADRRVTPPVRKVRPFGSFGVPPAGPRPLIKHYGAHHSAGAIIPALMHRIPSELRSQACLGESSTRMGDPLGSPRVAPLFATSPPVCQVISCFFSFFFLRSPTRYCSLHEIPELPGQLGLSGAHGAGLAHRTRWTIENGLGTRNG</sequence>
<comment type="caution">
    <text evidence="2">The sequence shown here is derived from an EMBL/GenBank/DDBJ whole genome shotgun (WGS) entry which is preliminary data.</text>
</comment>
<dbReference type="AlphaFoldDB" id="A0AAW2IN96"/>
<organism evidence="2">
    <name type="scientific">Sesamum radiatum</name>
    <name type="common">Black benniseed</name>
    <dbReference type="NCBI Taxonomy" id="300843"/>
    <lineage>
        <taxon>Eukaryota</taxon>
        <taxon>Viridiplantae</taxon>
        <taxon>Streptophyta</taxon>
        <taxon>Embryophyta</taxon>
        <taxon>Tracheophyta</taxon>
        <taxon>Spermatophyta</taxon>
        <taxon>Magnoliopsida</taxon>
        <taxon>eudicotyledons</taxon>
        <taxon>Gunneridae</taxon>
        <taxon>Pentapetalae</taxon>
        <taxon>asterids</taxon>
        <taxon>lamiids</taxon>
        <taxon>Lamiales</taxon>
        <taxon>Pedaliaceae</taxon>
        <taxon>Sesamum</taxon>
    </lineage>
</organism>
<reference evidence="2" key="1">
    <citation type="submission" date="2020-06" db="EMBL/GenBank/DDBJ databases">
        <authorList>
            <person name="Li T."/>
            <person name="Hu X."/>
            <person name="Zhang T."/>
            <person name="Song X."/>
            <person name="Zhang H."/>
            <person name="Dai N."/>
            <person name="Sheng W."/>
            <person name="Hou X."/>
            <person name="Wei L."/>
        </authorList>
    </citation>
    <scope>NUCLEOTIDE SEQUENCE</scope>
    <source>
        <strain evidence="2">G02</strain>
        <tissue evidence="2">Leaf</tissue>
    </source>
</reference>
<gene>
    <name evidence="2" type="ORF">Sradi_7227100</name>
</gene>
<protein>
    <submittedName>
        <fullName evidence="2">Uncharacterized protein</fullName>
    </submittedName>
</protein>
<evidence type="ECO:0000313" key="2">
    <source>
        <dbReference type="EMBL" id="KAL0283475.1"/>
    </source>
</evidence>
<name>A0AAW2IN96_SESRA</name>